<reference evidence="1" key="1">
    <citation type="submission" date="2017-06" db="EMBL/GenBank/DDBJ databases">
        <title>Complete sequence of p727-IMP from clinical Pseudomonas aeruginosa.</title>
        <authorList>
            <person name="Yuan M."/>
            <person name="Feng J.2nd."/>
            <person name="Zhan Z.3rd."/>
            <person name="Jiang X.4th."/>
            <person name="Zhang D.5th."/>
            <person name="Chen X.6th."/>
            <person name="Zhao X."/>
            <person name="Che J."/>
            <person name="Lu J."/>
            <person name="Xu J."/>
            <person name="Li J."/>
            <person name="Zhou D."/>
        </authorList>
    </citation>
    <scope>NUCLEOTIDE SEQUENCE</scope>
    <source>
        <plasmid evidence="1">p727-IMP</plasmid>
    </source>
</reference>
<proteinExistence type="predicted"/>
<protein>
    <submittedName>
        <fullName evidence="1">Uncharacterized protein</fullName>
    </submittedName>
</protein>
<accession>A0A2L1KDK8</accession>
<name>A0A2L1KDK8_PSEAI</name>
<organism evidence="1">
    <name type="scientific">Pseudomonas aeruginosa</name>
    <dbReference type="NCBI Taxonomy" id="287"/>
    <lineage>
        <taxon>Bacteria</taxon>
        <taxon>Pseudomonadati</taxon>
        <taxon>Pseudomonadota</taxon>
        <taxon>Gammaproteobacteria</taxon>
        <taxon>Pseudomonadales</taxon>
        <taxon>Pseudomonadaceae</taxon>
        <taxon>Pseudomonas</taxon>
    </lineage>
</organism>
<geneLocation type="plasmid" evidence="1">
    <name>p727-IMP</name>
</geneLocation>
<dbReference type="EMBL" id="MF344568">
    <property type="protein sequence ID" value="AVE20412.1"/>
    <property type="molecule type" value="Genomic_DNA"/>
</dbReference>
<keyword evidence="1" id="KW-0614">Plasmid</keyword>
<sequence>MSGTTLALPRTVAVERMDEGEEAACSARVRFSSSWGCRYLGSAADFIIGDLGGF</sequence>
<evidence type="ECO:0000313" key="1">
    <source>
        <dbReference type="EMBL" id="AVE20412.1"/>
    </source>
</evidence>
<dbReference type="AlphaFoldDB" id="A0A2L1KDK8"/>